<dbReference type="Proteomes" id="UP000325563">
    <property type="component" value="Chromosome"/>
</dbReference>
<dbReference type="EMBL" id="CP023692">
    <property type="protein sequence ID" value="QEV49508.1"/>
    <property type="molecule type" value="Genomic_DNA"/>
</dbReference>
<evidence type="ECO:0000313" key="2">
    <source>
        <dbReference type="Proteomes" id="UP000325563"/>
    </source>
</evidence>
<name>A0A5J6JPS2_STRVI</name>
<dbReference type="AlphaFoldDB" id="A0A5J6JPS2"/>
<dbReference type="KEGG" id="svn:CP980_34845"/>
<sequence>MAQATSEMEVRYQAKLRQAREQFAKTTQRLFVEEITELGSSLSALPTAAPWPLAVPAECPACGHTGFASGRDKQDGDYLQVWFLPRHFGCRLCGLTLTRWELDLAGIKAQVLNDDEEPDPDCKPDFETY</sequence>
<keyword evidence="2" id="KW-1185">Reference proteome</keyword>
<gene>
    <name evidence="1" type="ORF">CP980_34845</name>
</gene>
<reference evidence="1 2" key="1">
    <citation type="submission" date="2017-09" db="EMBL/GenBank/DDBJ databases">
        <authorList>
            <person name="Lee N."/>
            <person name="Cho B.-K."/>
        </authorList>
    </citation>
    <scope>NUCLEOTIDE SEQUENCE [LARGE SCALE GENOMIC DNA]</scope>
    <source>
        <strain evidence="1 2">ATCC 27476</strain>
    </source>
</reference>
<evidence type="ECO:0000313" key="1">
    <source>
        <dbReference type="EMBL" id="QEV49508.1"/>
    </source>
</evidence>
<dbReference type="GeneID" id="95615681"/>
<organism evidence="1 2">
    <name type="scientific">Streptomyces vinaceus</name>
    <dbReference type="NCBI Taxonomy" id="1960"/>
    <lineage>
        <taxon>Bacteria</taxon>
        <taxon>Bacillati</taxon>
        <taxon>Actinomycetota</taxon>
        <taxon>Actinomycetes</taxon>
        <taxon>Kitasatosporales</taxon>
        <taxon>Streptomycetaceae</taxon>
        <taxon>Streptomyces</taxon>
    </lineage>
</organism>
<accession>A0A5J6JPS2</accession>
<protein>
    <submittedName>
        <fullName evidence="1">Uncharacterized protein</fullName>
    </submittedName>
</protein>
<dbReference type="RefSeq" id="WP_150530027.1">
    <property type="nucleotide sequence ID" value="NZ_BNBW01000006.1"/>
</dbReference>
<proteinExistence type="predicted"/>